<dbReference type="Gene3D" id="1.10.530.10">
    <property type="match status" value="1"/>
</dbReference>
<dbReference type="AlphaFoldDB" id="A0A7W9W344"/>
<dbReference type="SUPFAM" id="SSF53955">
    <property type="entry name" value="Lysozyme-like"/>
    <property type="match status" value="1"/>
</dbReference>
<organism evidence="3 4">
    <name type="scientific">Oribacterium sinus</name>
    <dbReference type="NCBI Taxonomy" id="237576"/>
    <lineage>
        <taxon>Bacteria</taxon>
        <taxon>Bacillati</taxon>
        <taxon>Bacillota</taxon>
        <taxon>Clostridia</taxon>
        <taxon>Lachnospirales</taxon>
        <taxon>Lachnospiraceae</taxon>
        <taxon>Oribacterium</taxon>
    </lineage>
</organism>
<dbReference type="PANTHER" id="PTHR38446">
    <property type="entry name" value="BLL0914 PROTEIN"/>
    <property type="match status" value="1"/>
</dbReference>
<dbReference type="Pfam" id="PF13702">
    <property type="entry name" value="Lysozyme_like"/>
    <property type="match status" value="1"/>
</dbReference>
<protein>
    <submittedName>
        <fullName evidence="3">Putative membrane protein</fullName>
    </submittedName>
</protein>
<evidence type="ECO:0000313" key="4">
    <source>
        <dbReference type="Proteomes" id="UP000522163"/>
    </source>
</evidence>
<gene>
    <name evidence="3" type="ORF">HNQ46_002134</name>
</gene>
<feature type="transmembrane region" description="Helical" evidence="1">
    <location>
        <begin position="303"/>
        <end position="324"/>
    </location>
</feature>
<sequence>MAKGRGKKKKGVFSFFQGKKAKRQQDRTASFMEGIKLFSAFFLLFLFGIFLFRKAHQTQWYFPASVLKHQAAMERVAKEKGLEEDLDVLFAIMTVESHGKLKDVMQSSESKGLPVNTLDTDASIEQGLKYYKDLKEKARALGLEEKAVIQAYNYGPGFLYYVEKNGGKYTDALAEEFAKNMAKGKTIKYSHPIAKKENGGYRYLYGNMFYARVVEETLQFHREKNKMEITTVQKILMSATAGLFLYIMLLETFMTDSDSTSRVFKMSVRELRNKNINTLFKNQGIYNGLLGLALLYGMFSPGANVELCLVLCSIMFLVAVYGAISSDKMILLKQGTLPFLSLLSLILKW</sequence>
<dbReference type="PANTHER" id="PTHR38446:SF1">
    <property type="entry name" value="BLL0914 PROTEIN"/>
    <property type="match status" value="1"/>
</dbReference>
<proteinExistence type="predicted"/>
<dbReference type="RefSeq" id="WP_243155917.1">
    <property type="nucleotide sequence ID" value="NZ_CAUQUA010000017.1"/>
</dbReference>
<dbReference type="GeneID" id="85015649"/>
<dbReference type="Pfam" id="PF06993">
    <property type="entry name" value="DUF1304"/>
    <property type="match status" value="1"/>
</dbReference>
<dbReference type="InterPro" id="IPR009732">
    <property type="entry name" value="DUF1304"/>
</dbReference>
<dbReference type="Proteomes" id="UP000522163">
    <property type="component" value="Unassembled WGS sequence"/>
</dbReference>
<keyword evidence="1" id="KW-0472">Membrane</keyword>
<accession>A0A7W9W344</accession>
<evidence type="ECO:0000259" key="2">
    <source>
        <dbReference type="Pfam" id="PF13702"/>
    </source>
</evidence>
<feature type="transmembrane region" description="Helical" evidence="1">
    <location>
        <begin position="235"/>
        <end position="255"/>
    </location>
</feature>
<name>A0A7W9W344_9FIRM</name>
<keyword evidence="1" id="KW-0812">Transmembrane</keyword>
<evidence type="ECO:0000256" key="1">
    <source>
        <dbReference type="SAM" id="Phobius"/>
    </source>
</evidence>
<comment type="caution">
    <text evidence="3">The sequence shown here is derived from an EMBL/GenBank/DDBJ whole genome shotgun (WGS) entry which is preliminary data.</text>
</comment>
<reference evidence="3 4" key="1">
    <citation type="submission" date="2020-08" db="EMBL/GenBank/DDBJ databases">
        <title>Genomic Encyclopedia of Type Strains, Phase IV (KMG-IV): sequencing the most valuable type-strain genomes for metagenomic binning, comparative biology and taxonomic classification.</title>
        <authorList>
            <person name="Goeker M."/>
        </authorList>
    </citation>
    <scope>NUCLEOTIDE SEQUENCE [LARGE SCALE GENOMIC DNA]</scope>
    <source>
        <strain evidence="3 4">DSM 17245</strain>
    </source>
</reference>
<dbReference type="InterPro" id="IPR047194">
    <property type="entry name" value="CwlT-like_lysozyme"/>
</dbReference>
<dbReference type="CDD" id="cd16891">
    <property type="entry name" value="CwlT-like"/>
    <property type="match status" value="1"/>
</dbReference>
<dbReference type="InterPro" id="IPR023346">
    <property type="entry name" value="Lysozyme-like_dom_sf"/>
</dbReference>
<keyword evidence="1" id="KW-1133">Transmembrane helix</keyword>
<evidence type="ECO:0000313" key="3">
    <source>
        <dbReference type="EMBL" id="MBB6042138.1"/>
    </source>
</evidence>
<feature type="domain" description="CwlT-like lysozyme" evidence="2">
    <location>
        <begin position="65"/>
        <end position="216"/>
    </location>
</feature>
<dbReference type="EMBL" id="JACHHH010000012">
    <property type="protein sequence ID" value="MBB6042138.1"/>
    <property type="molecule type" value="Genomic_DNA"/>
</dbReference>